<dbReference type="InterPro" id="IPR050957">
    <property type="entry name" value="BMP_lipoprotein"/>
</dbReference>
<evidence type="ECO:0000256" key="7">
    <source>
        <dbReference type="SAM" id="SignalP"/>
    </source>
</evidence>
<evidence type="ECO:0000313" key="9">
    <source>
        <dbReference type="EMBL" id="MBC3515047.1"/>
    </source>
</evidence>
<sequence length="361" mass="39208">MKKLTALLLASSMLLTAALTGCGDSDDGGDSKKSEIKSIVYVTSNLGDKSFADISWKGVQEAGEELDIDVKVIEYGTDSKSKMEPTLMDAADTYDLVLFSQGEMLEILEKHAEEYPTKRFIAYDIDPNYDNKLSNCFCINYVQSEGEYLAGALAMKMSQSKVIGFVGGADGVLIGDFMVGYIQGAQSVEPSGKVAVSFIGNYTDAPKAKELSNVQINTNKADVVHQVAAGAGLGVFQACQDAGCWALGVDADQREYFIDSDPELAKVILTSMTKRNDIALKEAITLAVKGELPFGTLEKWGVKKGVVALAENDYYKEQVPTDVQTYIDEQRQKIADGEIKVQSAYGMEQEELNSIRNNAKP</sequence>
<dbReference type="SUPFAM" id="SSF53822">
    <property type="entry name" value="Periplasmic binding protein-like I"/>
    <property type="match status" value="1"/>
</dbReference>
<comment type="caution">
    <text evidence="9">The sequence shown here is derived from an EMBL/GenBank/DDBJ whole genome shotgun (WGS) entry which is preliminary data.</text>
</comment>
<dbReference type="Proteomes" id="UP000597668">
    <property type="component" value="Unassembled WGS sequence"/>
</dbReference>
<accession>A0A8J6IM54</accession>
<dbReference type="InterPro" id="IPR003760">
    <property type="entry name" value="PnrA-like"/>
</dbReference>
<protein>
    <submittedName>
        <fullName evidence="9">BMP family ABC transporter substrate-binding protein</fullName>
    </submittedName>
</protein>
<evidence type="ECO:0000256" key="3">
    <source>
        <dbReference type="ARBA" id="ARBA00022475"/>
    </source>
</evidence>
<dbReference type="PANTHER" id="PTHR34296">
    <property type="entry name" value="TRANSCRIPTIONAL ACTIVATOR PROTEIN MED"/>
    <property type="match status" value="1"/>
</dbReference>
<dbReference type="EMBL" id="JACOGI010000001">
    <property type="protein sequence ID" value="MBC3515047.1"/>
    <property type="molecule type" value="Genomic_DNA"/>
</dbReference>
<proteinExistence type="inferred from homology"/>
<evidence type="ECO:0000259" key="8">
    <source>
        <dbReference type="Pfam" id="PF02608"/>
    </source>
</evidence>
<gene>
    <name evidence="9" type="ORF">H8K20_01405</name>
</gene>
<dbReference type="PROSITE" id="PS51257">
    <property type="entry name" value="PROKAR_LIPOPROTEIN"/>
    <property type="match status" value="1"/>
</dbReference>
<keyword evidence="10" id="KW-1185">Reference proteome</keyword>
<name>A0A8J6IM54_9FIRM</name>
<feature type="domain" description="ABC transporter substrate-binding protein PnrA-like" evidence="8">
    <location>
        <begin position="40"/>
        <end position="342"/>
    </location>
</feature>
<keyword evidence="6" id="KW-0449">Lipoprotein</keyword>
<reference evidence="9" key="1">
    <citation type="submission" date="2020-08" db="EMBL/GenBank/DDBJ databases">
        <authorList>
            <person name="Liu C."/>
            <person name="Sun Q."/>
        </authorList>
    </citation>
    <scope>NUCLEOTIDE SEQUENCE</scope>
    <source>
        <strain evidence="9">NSJ-65</strain>
    </source>
</reference>
<dbReference type="AlphaFoldDB" id="A0A8J6IM54"/>
<dbReference type="PANTHER" id="PTHR34296:SF2">
    <property type="entry name" value="ABC TRANSPORTER GUANOSINE-BINDING PROTEIN NUPN"/>
    <property type="match status" value="1"/>
</dbReference>
<comment type="subcellular location">
    <subcellularLocation>
        <location evidence="1">Cell membrane</location>
        <topology evidence="1">Lipid-anchor</topology>
    </subcellularLocation>
</comment>
<organism evidence="9 10">
    <name type="scientific">Neobittarella massiliensis</name>
    <name type="common">ex Bilen et al. 2018</name>
    <dbReference type="NCBI Taxonomy" id="2041842"/>
    <lineage>
        <taxon>Bacteria</taxon>
        <taxon>Bacillati</taxon>
        <taxon>Bacillota</taxon>
        <taxon>Clostridia</taxon>
        <taxon>Eubacteriales</taxon>
        <taxon>Oscillospiraceae</taxon>
        <taxon>Neobittarella (ex Bilen et al. 2018)</taxon>
    </lineage>
</organism>
<evidence type="ECO:0000256" key="5">
    <source>
        <dbReference type="ARBA" id="ARBA00023136"/>
    </source>
</evidence>
<evidence type="ECO:0000256" key="6">
    <source>
        <dbReference type="ARBA" id="ARBA00023288"/>
    </source>
</evidence>
<dbReference type="RefSeq" id="WP_186487259.1">
    <property type="nucleotide sequence ID" value="NZ_JACOGI010000001.1"/>
</dbReference>
<feature type="chain" id="PRO_5039392260" evidence="7">
    <location>
        <begin position="18"/>
        <end position="361"/>
    </location>
</feature>
<keyword evidence="4 7" id="KW-0732">Signal</keyword>
<keyword evidence="5" id="KW-0472">Membrane</keyword>
<feature type="signal peptide" evidence="7">
    <location>
        <begin position="1"/>
        <end position="17"/>
    </location>
</feature>
<dbReference type="Gene3D" id="3.40.50.2300">
    <property type="match status" value="2"/>
</dbReference>
<evidence type="ECO:0000256" key="1">
    <source>
        <dbReference type="ARBA" id="ARBA00004193"/>
    </source>
</evidence>
<evidence type="ECO:0000256" key="4">
    <source>
        <dbReference type="ARBA" id="ARBA00022729"/>
    </source>
</evidence>
<comment type="similarity">
    <text evidence="2">Belongs to the BMP lipoprotein family.</text>
</comment>
<evidence type="ECO:0000256" key="2">
    <source>
        <dbReference type="ARBA" id="ARBA00008610"/>
    </source>
</evidence>
<dbReference type="Pfam" id="PF02608">
    <property type="entry name" value="Bmp"/>
    <property type="match status" value="1"/>
</dbReference>
<evidence type="ECO:0000313" key="10">
    <source>
        <dbReference type="Proteomes" id="UP000597668"/>
    </source>
</evidence>
<dbReference type="GO" id="GO:0005886">
    <property type="term" value="C:plasma membrane"/>
    <property type="evidence" value="ECO:0007669"/>
    <property type="project" value="UniProtKB-SubCell"/>
</dbReference>
<dbReference type="InterPro" id="IPR028082">
    <property type="entry name" value="Peripla_BP_I"/>
</dbReference>
<keyword evidence="3" id="KW-1003">Cell membrane</keyword>